<reference evidence="2" key="1">
    <citation type="submission" date="2022-11" db="EMBL/GenBank/DDBJ databases">
        <authorList>
            <person name="Hyden B.L."/>
            <person name="Feng K."/>
            <person name="Yates T."/>
            <person name="Jawdy S."/>
            <person name="Smart L.B."/>
            <person name="Muchero W."/>
        </authorList>
    </citation>
    <scope>NUCLEOTIDE SEQUENCE</scope>
    <source>
        <tissue evidence="2">Shoot tip</tissue>
    </source>
</reference>
<keyword evidence="1" id="KW-0472">Membrane</keyword>
<organism evidence="2 3">
    <name type="scientific">Salix koriyanagi</name>
    <dbReference type="NCBI Taxonomy" id="2511006"/>
    <lineage>
        <taxon>Eukaryota</taxon>
        <taxon>Viridiplantae</taxon>
        <taxon>Streptophyta</taxon>
        <taxon>Embryophyta</taxon>
        <taxon>Tracheophyta</taxon>
        <taxon>Spermatophyta</taxon>
        <taxon>Magnoliopsida</taxon>
        <taxon>eudicotyledons</taxon>
        <taxon>Gunneridae</taxon>
        <taxon>Pentapetalae</taxon>
        <taxon>rosids</taxon>
        <taxon>fabids</taxon>
        <taxon>Malpighiales</taxon>
        <taxon>Salicaceae</taxon>
        <taxon>Saliceae</taxon>
        <taxon>Salix</taxon>
    </lineage>
</organism>
<evidence type="ECO:0000256" key="1">
    <source>
        <dbReference type="SAM" id="Phobius"/>
    </source>
</evidence>
<name>A0A9Q0ZM95_9ROSI</name>
<dbReference type="AlphaFoldDB" id="A0A9Q0ZM95"/>
<keyword evidence="1" id="KW-1133">Transmembrane helix</keyword>
<protein>
    <submittedName>
        <fullName evidence="2">Uncharacterized protein</fullName>
    </submittedName>
</protein>
<keyword evidence="3" id="KW-1185">Reference proteome</keyword>
<reference evidence="2" key="2">
    <citation type="journal article" date="2023" name="Int. J. Mol. Sci.">
        <title>De Novo Assembly and Annotation of 11 Diverse Shrub Willow (Salix) Genomes Reveals Novel Gene Organization in Sex-Linked Regions.</title>
        <authorList>
            <person name="Hyden B."/>
            <person name="Feng K."/>
            <person name="Yates T.B."/>
            <person name="Jawdy S."/>
            <person name="Cereghino C."/>
            <person name="Smart L.B."/>
            <person name="Muchero W."/>
        </authorList>
    </citation>
    <scope>NUCLEOTIDE SEQUENCE</scope>
    <source>
        <tissue evidence="2">Shoot tip</tissue>
    </source>
</reference>
<proteinExistence type="predicted"/>
<evidence type="ECO:0000313" key="2">
    <source>
        <dbReference type="EMBL" id="KAJ6739603.1"/>
    </source>
</evidence>
<accession>A0A9Q0ZM95</accession>
<evidence type="ECO:0000313" key="3">
    <source>
        <dbReference type="Proteomes" id="UP001151752"/>
    </source>
</evidence>
<comment type="caution">
    <text evidence="2">The sequence shown here is derived from an EMBL/GenBank/DDBJ whole genome shotgun (WGS) entry which is preliminary data.</text>
</comment>
<dbReference type="EMBL" id="JAPFFM010000010">
    <property type="protein sequence ID" value="KAJ6739603.1"/>
    <property type="molecule type" value="Genomic_DNA"/>
</dbReference>
<gene>
    <name evidence="2" type="ORF">OIU74_004375</name>
</gene>
<dbReference type="Proteomes" id="UP001151752">
    <property type="component" value="Chromosome 4"/>
</dbReference>
<sequence length="24" mass="2709">MCFVIRAYALSLFVSTNLGIVLYD</sequence>
<keyword evidence="1" id="KW-0812">Transmembrane</keyword>
<feature type="transmembrane region" description="Helical" evidence="1">
    <location>
        <begin position="7"/>
        <end position="23"/>
    </location>
</feature>